<dbReference type="Gene3D" id="3.30.230.130">
    <property type="entry name" value="Cullin, Chain C, Domain 2"/>
    <property type="match status" value="1"/>
</dbReference>
<dbReference type="InterPro" id="IPR045093">
    <property type="entry name" value="Cullin"/>
</dbReference>
<comment type="similarity">
    <text evidence="2 7 8">Belongs to the cullin family.</text>
</comment>
<dbReference type="SMART" id="SM00182">
    <property type="entry name" value="CULLIN"/>
    <property type="match status" value="1"/>
</dbReference>
<dbReference type="SUPFAM" id="SSF75632">
    <property type="entry name" value="Cullin homology domain"/>
    <property type="match status" value="1"/>
</dbReference>
<evidence type="ECO:0000256" key="3">
    <source>
        <dbReference type="ARBA" id="ARBA00022499"/>
    </source>
</evidence>
<dbReference type="Proteomes" id="UP000708148">
    <property type="component" value="Unassembled WGS sequence"/>
</dbReference>
<evidence type="ECO:0000313" key="10">
    <source>
        <dbReference type="EMBL" id="CAD7699947.1"/>
    </source>
</evidence>
<dbReference type="FunFam" id="1.20.1310.10:FF:000001">
    <property type="entry name" value="Cullin 3"/>
    <property type="match status" value="1"/>
</dbReference>
<dbReference type="InterPro" id="IPR036390">
    <property type="entry name" value="WH_DNA-bd_sf"/>
</dbReference>
<dbReference type="PANTHER" id="PTHR11932">
    <property type="entry name" value="CULLIN"/>
    <property type="match status" value="1"/>
</dbReference>
<keyword evidence="5" id="KW-0832">Ubl conjugation</keyword>
<dbReference type="Pfam" id="PF26557">
    <property type="entry name" value="Cullin_AB"/>
    <property type="match status" value="1"/>
</dbReference>
<evidence type="ECO:0000256" key="4">
    <source>
        <dbReference type="ARBA" id="ARBA00022786"/>
    </source>
</evidence>
<sequence>MPPMRAQTQLDAPKKLVIKQWKVKPKLPDDFEEKTWAKLKDAVHAVQGKREVTCSLEELYRAVEDLCMHKMSSRLYTKLQNECDLHIGEMVTGLTSKLLLDPVEFLRYVEETWRDHCEQLLTIRSIFLYLDRTYVLSSSAVKSLFDMGLQLLRQHLSVHPEVEKKTLAGLLMLIEQERQGDSVDRALLKTLLRMFSLLGIYEMGFQGPFLDRTTQYYRAESERYMEQADVPEYLAHCERRLTDEYNRSENYLDRITRKPLIQVVEYQLLERHTATILVRGFTKLMEAARIDDLHRIYTLFCRISAQDILKAAFRDYIRSRGTEIMQDEEKEKEMVERLLDFKARTDRVLEDSFKSNSAFSQAMKEAFEKAINQRQNKPAELTAKFIDSKLRAGNKGHSEEEIEHMLDKVLTIFRFIQGKDVFEAFYKKDLAKRLLLGKSASVDAEKSMLAKLKAECGSQFTNKLEGMFKDMDLSKDVMASFKQSFFAREKLPQFLDMNVHVLTSGYWPTYPIMEAVLPVELERYQEVFKSFYLQKYSGRRLQWQNALGTCVLKSKFPLGVKELQVSLFQTIVLMLFNDADVLTYKDIKETTRIEDRELRRTLQSLACGRVRVLTKEPKGREVDDDDKFLFNNDFTDRHVRIKINTIQMKETEEENKKVNDSVLQDRQYQIDAAVVRIMKMRKTLSHQLLIQELLEQLKFPLRLTEVKKRIESLIEREYLERDSGSSDVYNYLA</sequence>
<dbReference type="Pfam" id="PF10557">
    <property type="entry name" value="Cullin_Nedd8"/>
    <property type="match status" value="1"/>
</dbReference>
<evidence type="ECO:0000259" key="9">
    <source>
        <dbReference type="PROSITE" id="PS50069"/>
    </source>
</evidence>
<dbReference type="Pfam" id="PF00888">
    <property type="entry name" value="Cullin"/>
    <property type="match status" value="1"/>
</dbReference>
<dbReference type="SUPFAM" id="SSF74788">
    <property type="entry name" value="Cullin repeat-like"/>
    <property type="match status" value="1"/>
</dbReference>
<dbReference type="InterPro" id="IPR016159">
    <property type="entry name" value="Cullin_repeat-like_dom_sf"/>
</dbReference>
<keyword evidence="11" id="KW-1185">Reference proteome</keyword>
<dbReference type="PROSITE" id="PS01256">
    <property type="entry name" value="CULLIN_1"/>
    <property type="match status" value="1"/>
</dbReference>
<gene>
    <name evidence="10" type="ORF">OSTQU699_LOCUS5306</name>
</gene>
<dbReference type="GO" id="GO:0031461">
    <property type="term" value="C:cullin-RING ubiquitin ligase complex"/>
    <property type="evidence" value="ECO:0007669"/>
    <property type="project" value="InterPro"/>
</dbReference>
<feature type="domain" description="Cullin family profile" evidence="9">
    <location>
        <begin position="377"/>
        <end position="606"/>
    </location>
</feature>
<dbReference type="InterPro" id="IPR001373">
    <property type="entry name" value="Cullin_N"/>
</dbReference>
<dbReference type="FunFam" id="3.30.230.130:FF:000006">
    <property type="entry name" value="Cullin-4 like"/>
    <property type="match status" value="1"/>
</dbReference>
<protein>
    <recommendedName>
        <fullName evidence="6">Cullin-4</fullName>
    </recommendedName>
</protein>
<dbReference type="AlphaFoldDB" id="A0A8S1J2H4"/>
<dbReference type="Gene3D" id="1.20.1310.10">
    <property type="entry name" value="Cullin Repeats"/>
    <property type="match status" value="4"/>
</dbReference>
<dbReference type="SMART" id="SM00884">
    <property type="entry name" value="Cullin_Nedd8"/>
    <property type="match status" value="1"/>
</dbReference>
<dbReference type="GO" id="GO:0005634">
    <property type="term" value="C:nucleus"/>
    <property type="evidence" value="ECO:0007669"/>
    <property type="project" value="UniProtKB-ARBA"/>
</dbReference>
<dbReference type="GO" id="GO:0031625">
    <property type="term" value="F:ubiquitin protein ligase binding"/>
    <property type="evidence" value="ECO:0007669"/>
    <property type="project" value="InterPro"/>
</dbReference>
<dbReference type="InterPro" id="IPR016158">
    <property type="entry name" value="Cullin_homology"/>
</dbReference>
<dbReference type="PROSITE" id="PS50069">
    <property type="entry name" value="CULLIN_2"/>
    <property type="match status" value="1"/>
</dbReference>
<dbReference type="FunFam" id="1.10.10.10:FF:000050">
    <property type="entry name" value="Cullin 4B"/>
    <property type="match status" value="1"/>
</dbReference>
<comment type="pathway">
    <text evidence="1">Protein modification; protein ubiquitination.</text>
</comment>
<evidence type="ECO:0000256" key="7">
    <source>
        <dbReference type="PROSITE-ProRule" id="PRU00330"/>
    </source>
</evidence>
<organism evidence="10 11">
    <name type="scientific">Ostreobium quekettii</name>
    <dbReference type="NCBI Taxonomy" id="121088"/>
    <lineage>
        <taxon>Eukaryota</taxon>
        <taxon>Viridiplantae</taxon>
        <taxon>Chlorophyta</taxon>
        <taxon>core chlorophytes</taxon>
        <taxon>Ulvophyceae</taxon>
        <taxon>TCBD clade</taxon>
        <taxon>Bryopsidales</taxon>
        <taxon>Ostreobineae</taxon>
        <taxon>Ostreobiaceae</taxon>
        <taxon>Ostreobium</taxon>
    </lineage>
</organism>
<dbReference type="InterPro" id="IPR016157">
    <property type="entry name" value="Cullin_CS"/>
</dbReference>
<evidence type="ECO:0000256" key="8">
    <source>
        <dbReference type="RuleBase" id="RU003829"/>
    </source>
</evidence>
<evidence type="ECO:0000256" key="2">
    <source>
        <dbReference type="ARBA" id="ARBA00006019"/>
    </source>
</evidence>
<evidence type="ECO:0000313" key="11">
    <source>
        <dbReference type="Proteomes" id="UP000708148"/>
    </source>
</evidence>
<evidence type="ECO:0000256" key="6">
    <source>
        <dbReference type="ARBA" id="ARBA00069613"/>
    </source>
</evidence>
<evidence type="ECO:0000256" key="5">
    <source>
        <dbReference type="ARBA" id="ARBA00022843"/>
    </source>
</evidence>
<dbReference type="Gene3D" id="1.10.10.10">
    <property type="entry name" value="Winged helix-like DNA-binding domain superfamily/Winged helix DNA-binding domain"/>
    <property type="match status" value="1"/>
</dbReference>
<dbReference type="InterPro" id="IPR059120">
    <property type="entry name" value="Cullin-like_AB"/>
</dbReference>
<dbReference type="InterPro" id="IPR019559">
    <property type="entry name" value="Cullin_neddylation_domain"/>
</dbReference>
<proteinExistence type="inferred from homology"/>
<dbReference type="FunFam" id="1.20.1310.10:FF:000004">
    <property type="entry name" value="Cullin 4B"/>
    <property type="match status" value="1"/>
</dbReference>
<dbReference type="SUPFAM" id="SSF46785">
    <property type="entry name" value="Winged helix' DNA-binding domain"/>
    <property type="match status" value="1"/>
</dbReference>
<name>A0A8S1J2H4_9CHLO</name>
<dbReference type="InterPro" id="IPR036388">
    <property type="entry name" value="WH-like_DNA-bd_sf"/>
</dbReference>
<dbReference type="FunFam" id="1.20.1310.10:FF:000024">
    <property type="entry name" value="Cullin-4 like"/>
    <property type="match status" value="1"/>
</dbReference>
<keyword evidence="4" id="KW-0833">Ubl conjugation pathway</keyword>
<dbReference type="OrthoDB" id="27073at2759"/>
<dbReference type="EMBL" id="CAJHUC010001139">
    <property type="protein sequence ID" value="CAD7699947.1"/>
    <property type="molecule type" value="Genomic_DNA"/>
</dbReference>
<comment type="caution">
    <text evidence="10">The sequence shown here is derived from an EMBL/GenBank/DDBJ whole genome shotgun (WGS) entry which is preliminary data.</text>
</comment>
<reference evidence="10" key="1">
    <citation type="submission" date="2020-12" db="EMBL/GenBank/DDBJ databases">
        <authorList>
            <person name="Iha C."/>
        </authorList>
    </citation>
    <scope>NUCLEOTIDE SEQUENCE</scope>
</reference>
<keyword evidence="3" id="KW-1017">Isopeptide bond</keyword>
<dbReference type="FunFam" id="1.20.1310.10:FF:000035">
    <property type="entry name" value="Ubiquitin ligase subunit CulD, putative"/>
    <property type="match status" value="1"/>
</dbReference>
<dbReference type="InterPro" id="IPR036317">
    <property type="entry name" value="Cullin_homology_sf"/>
</dbReference>
<dbReference type="GO" id="GO:0006511">
    <property type="term" value="P:ubiquitin-dependent protein catabolic process"/>
    <property type="evidence" value="ECO:0007669"/>
    <property type="project" value="InterPro"/>
</dbReference>
<accession>A0A8S1J2H4</accession>
<evidence type="ECO:0000256" key="1">
    <source>
        <dbReference type="ARBA" id="ARBA00004906"/>
    </source>
</evidence>